<dbReference type="SUPFAM" id="SSF47661">
    <property type="entry name" value="t-snare proteins"/>
    <property type="match status" value="1"/>
</dbReference>
<dbReference type="Gene3D" id="1.20.5.110">
    <property type="match status" value="1"/>
</dbReference>
<keyword evidence="2" id="KW-0472">Membrane</keyword>
<evidence type="ECO:0000259" key="3">
    <source>
        <dbReference type="PROSITE" id="PS50192"/>
    </source>
</evidence>
<dbReference type="STRING" id="984487.A0A1E4SGP2"/>
<dbReference type="InterPro" id="IPR045242">
    <property type="entry name" value="Syntaxin"/>
</dbReference>
<dbReference type="SMART" id="SM00397">
    <property type="entry name" value="t_SNARE"/>
    <property type="match status" value="1"/>
</dbReference>
<dbReference type="EMBL" id="KV453913">
    <property type="protein sequence ID" value="ODV78635.1"/>
    <property type="molecule type" value="Genomic_DNA"/>
</dbReference>
<dbReference type="PROSITE" id="PS50192">
    <property type="entry name" value="T_SNARE"/>
    <property type="match status" value="1"/>
</dbReference>
<dbReference type="AlphaFoldDB" id="A0A1E4SGP2"/>
<evidence type="ECO:0000313" key="5">
    <source>
        <dbReference type="Proteomes" id="UP000094285"/>
    </source>
</evidence>
<dbReference type="PANTHER" id="PTHR19957:SF38">
    <property type="entry name" value="LD27581P"/>
    <property type="match status" value="1"/>
</dbReference>
<dbReference type="RefSeq" id="XP_020063757.1">
    <property type="nucleotide sequence ID" value="XM_020206846.1"/>
</dbReference>
<dbReference type="OrthoDB" id="364348at2759"/>
<accession>A0A1E4SGP2</accession>
<dbReference type="GO" id="GO:0031201">
    <property type="term" value="C:SNARE complex"/>
    <property type="evidence" value="ECO:0007669"/>
    <property type="project" value="TreeGrafter"/>
</dbReference>
<protein>
    <submittedName>
        <fullName evidence="4">t-SNARE</fullName>
    </submittedName>
</protein>
<name>A0A1E4SGP2_9ASCO</name>
<dbReference type="InterPro" id="IPR000727">
    <property type="entry name" value="T_SNARE_dom"/>
</dbReference>
<dbReference type="GO" id="GO:0000149">
    <property type="term" value="F:SNARE binding"/>
    <property type="evidence" value="ECO:0007669"/>
    <property type="project" value="TreeGrafter"/>
</dbReference>
<feature type="domain" description="T-SNARE coiled-coil homology" evidence="3">
    <location>
        <begin position="180"/>
        <end position="242"/>
    </location>
</feature>
<keyword evidence="5" id="KW-1185">Reference proteome</keyword>
<feature type="transmembrane region" description="Helical" evidence="2">
    <location>
        <begin position="254"/>
        <end position="273"/>
    </location>
</feature>
<evidence type="ECO:0000256" key="2">
    <source>
        <dbReference type="SAM" id="Phobius"/>
    </source>
</evidence>
<dbReference type="Proteomes" id="UP000094285">
    <property type="component" value="Unassembled WGS sequence"/>
</dbReference>
<gene>
    <name evidence="4" type="ORF">CANTADRAFT_22608</name>
</gene>
<dbReference type="GO" id="GO:0048278">
    <property type="term" value="P:vesicle docking"/>
    <property type="evidence" value="ECO:0007669"/>
    <property type="project" value="TreeGrafter"/>
</dbReference>
<evidence type="ECO:0000313" key="4">
    <source>
        <dbReference type="EMBL" id="ODV78635.1"/>
    </source>
</evidence>
<dbReference type="InterPro" id="IPR010989">
    <property type="entry name" value="SNARE"/>
</dbReference>
<dbReference type="InterPro" id="IPR006011">
    <property type="entry name" value="Syntaxin_N"/>
</dbReference>
<dbReference type="Pfam" id="PF14523">
    <property type="entry name" value="Syntaxin_2"/>
    <property type="match status" value="1"/>
</dbReference>
<dbReference type="Pfam" id="PF05739">
    <property type="entry name" value="SNARE"/>
    <property type="match status" value="1"/>
</dbReference>
<dbReference type="GO" id="GO:0005484">
    <property type="term" value="F:SNAP receptor activity"/>
    <property type="evidence" value="ECO:0007669"/>
    <property type="project" value="InterPro"/>
</dbReference>
<organism evidence="4 5">
    <name type="scientific">Suhomyces tanzawaensis NRRL Y-17324</name>
    <dbReference type="NCBI Taxonomy" id="984487"/>
    <lineage>
        <taxon>Eukaryota</taxon>
        <taxon>Fungi</taxon>
        <taxon>Dikarya</taxon>
        <taxon>Ascomycota</taxon>
        <taxon>Saccharomycotina</taxon>
        <taxon>Pichiomycetes</taxon>
        <taxon>Debaryomycetaceae</taxon>
        <taxon>Suhomyces</taxon>
    </lineage>
</organism>
<dbReference type="GO" id="GO:0006886">
    <property type="term" value="P:intracellular protein transport"/>
    <property type="evidence" value="ECO:0007669"/>
    <property type="project" value="InterPro"/>
</dbReference>
<sequence length="274" mass="31315">MSFNVFGDDLERTATNASNRYKDYPEFESISTSIDNQLQHINHVLLVAAKEAISDLETDQSDTKSLENVNKSFNRITDSFKKLNSSIKSLNAYITQSESEHEDVEVIGLFKQKETILIKLTKDSLNNFKNCQRRFESLNIANGQDLEAPSTPGNGPSEQLQQQVQISYEPVNAEELEQQTLLIQEREREIHQIHQDTLEINDIFENLSSIVNEQQFQIDSIENNLFSYDADVRNASSELRKAERYQRRSGGRMFCCLIILLGIVAFIILVGVIF</sequence>
<dbReference type="GO" id="GO:0006896">
    <property type="term" value="P:Golgi to vacuole transport"/>
    <property type="evidence" value="ECO:0007669"/>
    <property type="project" value="TreeGrafter"/>
</dbReference>
<dbReference type="PROSITE" id="PS00914">
    <property type="entry name" value="SYNTAXIN"/>
    <property type="match status" value="1"/>
</dbReference>
<proteinExistence type="inferred from homology"/>
<dbReference type="GO" id="GO:0006906">
    <property type="term" value="P:vesicle fusion"/>
    <property type="evidence" value="ECO:0007669"/>
    <property type="project" value="TreeGrafter"/>
</dbReference>
<comment type="similarity">
    <text evidence="1">Belongs to the syntaxin family.</text>
</comment>
<dbReference type="CDD" id="cd15840">
    <property type="entry name" value="SNARE_Qa"/>
    <property type="match status" value="1"/>
</dbReference>
<dbReference type="GeneID" id="30980983"/>
<dbReference type="PANTHER" id="PTHR19957">
    <property type="entry name" value="SYNTAXIN"/>
    <property type="match status" value="1"/>
</dbReference>
<dbReference type="InterPro" id="IPR006012">
    <property type="entry name" value="Syntaxin/epimorphin_CS"/>
</dbReference>
<evidence type="ECO:0000256" key="1">
    <source>
        <dbReference type="ARBA" id="ARBA00009063"/>
    </source>
</evidence>
<dbReference type="GO" id="GO:0012505">
    <property type="term" value="C:endomembrane system"/>
    <property type="evidence" value="ECO:0007669"/>
    <property type="project" value="TreeGrafter"/>
</dbReference>
<keyword evidence="2" id="KW-1133">Transmembrane helix</keyword>
<keyword evidence="2" id="KW-0812">Transmembrane</keyword>
<reference evidence="5" key="1">
    <citation type="submission" date="2016-05" db="EMBL/GenBank/DDBJ databases">
        <title>Comparative genomics of biotechnologically important yeasts.</title>
        <authorList>
            <consortium name="DOE Joint Genome Institute"/>
            <person name="Riley R."/>
            <person name="Haridas S."/>
            <person name="Wolfe K.H."/>
            <person name="Lopes M.R."/>
            <person name="Hittinger C.T."/>
            <person name="Goker M."/>
            <person name="Salamov A."/>
            <person name="Wisecaver J."/>
            <person name="Long T.M."/>
            <person name="Aerts A.L."/>
            <person name="Barry K."/>
            <person name="Choi C."/>
            <person name="Clum A."/>
            <person name="Coughlan A.Y."/>
            <person name="Deshpande S."/>
            <person name="Douglass A.P."/>
            <person name="Hanson S.J."/>
            <person name="Klenk H.-P."/>
            <person name="Labutti K."/>
            <person name="Lapidus A."/>
            <person name="Lindquist E."/>
            <person name="Lipzen A."/>
            <person name="Meier-Kolthoff J.P."/>
            <person name="Ohm R.A."/>
            <person name="Otillar R.P."/>
            <person name="Pangilinan J."/>
            <person name="Peng Y."/>
            <person name="Rokas A."/>
            <person name="Rosa C.A."/>
            <person name="Scheuner C."/>
            <person name="Sibirny A.A."/>
            <person name="Slot J.C."/>
            <person name="Stielow J.B."/>
            <person name="Sun H."/>
            <person name="Kurtzman C.P."/>
            <person name="Blackwell M."/>
            <person name="Grigoriev I.V."/>
            <person name="Jeffries T.W."/>
        </authorList>
    </citation>
    <scope>NUCLEOTIDE SEQUENCE [LARGE SCALE GENOMIC DNA]</scope>
    <source>
        <strain evidence="5">NRRL Y-17324</strain>
    </source>
</reference>